<dbReference type="Proteomes" id="UP000054498">
    <property type="component" value="Unassembled WGS sequence"/>
</dbReference>
<feature type="chain" id="PRO_5002247088" evidence="1">
    <location>
        <begin position="20"/>
        <end position="413"/>
    </location>
</feature>
<keyword evidence="3" id="KW-1185">Reference proteome</keyword>
<dbReference type="KEGG" id="mng:MNEG_7373"/>
<gene>
    <name evidence="2" type="ORF">MNEG_7373</name>
</gene>
<dbReference type="OrthoDB" id="557605at2759"/>
<organism evidence="2 3">
    <name type="scientific">Monoraphidium neglectum</name>
    <dbReference type="NCBI Taxonomy" id="145388"/>
    <lineage>
        <taxon>Eukaryota</taxon>
        <taxon>Viridiplantae</taxon>
        <taxon>Chlorophyta</taxon>
        <taxon>core chlorophytes</taxon>
        <taxon>Chlorophyceae</taxon>
        <taxon>CS clade</taxon>
        <taxon>Sphaeropleales</taxon>
        <taxon>Selenastraceae</taxon>
        <taxon>Monoraphidium</taxon>
    </lineage>
</organism>
<dbReference type="GeneID" id="25740249"/>
<name>A0A0D2MBF2_9CHLO</name>
<dbReference type="EMBL" id="KK101516">
    <property type="protein sequence ID" value="KIZ00590.1"/>
    <property type="molecule type" value="Genomic_DNA"/>
</dbReference>
<dbReference type="AlphaFoldDB" id="A0A0D2MBF2"/>
<evidence type="ECO:0000256" key="1">
    <source>
        <dbReference type="SAM" id="SignalP"/>
    </source>
</evidence>
<accession>A0A0D2MBF2</accession>
<evidence type="ECO:0000313" key="3">
    <source>
        <dbReference type="Proteomes" id="UP000054498"/>
    </source>
</evidence>
<protein>
    <submittedName>
        <fullName evidence="2">Uncharacterized protein</fullName>
    </submittedName>
</protein>
<evidence type="ECO:0000313" key="2">
    <source>
        <dbReference type="EMBL" id="KIZ00590.1"/>
    </source>
</evidence>
<dbReference type="STRING" id="145388.A0A0D2MBF2"/>
<reference evidence="2 3" key="1">
    <citation type="journal article" date="2013" name="BMC Genomics">
        <title>Reconstruction of the lipid metabolism for the microalga Monoraphidium neglectum from its genome sequence reveals characteristics suitable for biofuel production.</title>
        <authorList>
            <person name="Bogen C."/>
            <person name="Al-Dilaimi A."/>
            <person name="Albersmeier A."/>
            <person name="Wichmann J."/>
            <person name="Grundmann M."/>
            <person name="Rupp O."/>
            <person name="Lauersen K.J."/>
            <person name="Blifernez-Klassen O."/>
            <person name="Kalinowski J."/>
            <person name="Goesmann A."/>
            <person name="Mussgnug J.H."/>
            <person name="Kruse O."/>
        </authorList>
    </citation>
    <scope>NUCLEOTIDE SEQUENCE [LARGE SCALE GENOMIC DNA]</scope>
    <source>
        <strain evidence="2 3">SAG 48.87</strain>
    </source>
</reference>
<proteinExistence type="predicted"/>
<sequence length="413" mass="42855">MRLTVICVVILCLSCSANANLDIGAGLSQKAALVGGMFNAAQKQIGAKLHEGFNHVAITLGSGVSAAQAVQGAATNAAHMGLGFAQRKANQTAGVALGLAQLGVGAAQTAHSSVLGNLYDAADAFLKKPTVAAPANLTQDADGYCFPEFKGPDFGLPRPSCAQGYHMTPIGKCVQKTYRKIDVCFNGPKCMAPFNETGTPSCFDDKVMQVITGLLAMKKSGIALPLSIAPALAEFGQASANVPVTLAKESLELHLGLAAKALGVGKSALGLSDGGDLIGMGSKLMTVDWPALPDFNKLYDTVSKAVHQVPSKALDEATKVAPKCIRKCCKQDVQIDTAFAAPTWGCAAGKKMDTIGFKCVGDKLGYAKCPAGLTSCFLASWHRPLCAVKAENCKSLEIMAALHKLKKQSCPKA</sequence>
<dbReference type="RefSeq" id="XP_013899609.1">
    <property type="nucleotide sequence ID" value="XM_014044155.1"/>
</dbReference>
<keyword evidence="1" id="KW-0732">Signal</keyword>
<feature type="signal peptide" evidence="1">
    <location>
        <begin position="1"/>
        <end position="19"/>
    </location>
</feature>